<comment type="cofactor">
    <cofactor evidence="2">
        <name>pyridoxal 5'-phosphate</name>
        <dbReference type="ChEBI" id="CHEBI:597326"/>
    </cofactor>
</comment>
<accession>A0A0R2CQR4</accession>
<dbReference type="InterPro" id="IPR036052">
    <property type="entry name" value="TrpB-like_PALP_sf"/>
</dbReference>
<dbReference type="OrthoDB" id="9811476at2"/>
<evidence type="ECO:0000256" key="2">
    <source>
        <dbReference type="ARBA" id="ARBA00001933"/>
    </source>
</evidence>
<evidence type="ECO:0000313" key="11">
    <source>
        <dbReference type="Proteomes" id="UP000051131"/>
    </source>
</evidence>
<dbReference type="Pfam" id="PF00291">
    <property type="entry name" value="PALP"/>
    <property type="match status" value="1"/>
</dbReference>
<keyword evidence="5" id="KW-0663">Pyridoxal phosphate</keyword>
<dbReference type="STRING" id="1423729.FC80_GL000641"/>
<name>A0A0R2CQR4_9LACO</name>
<dbReference type="EC" id="4.3.1.19" evidence="4"/>
<evidence type="ECO:0000256" key="7">
    <source>
        <dbReference type="ARBA" id="ARBA00025527"/>
    </source>
</evidence>
<dbReference type="InterPro" id="IPR001926">
    <property type="entry name" value="TrpB-like_PALP"/>
</dbReference>
<evidence type="ECO:0000259" key="9">
    <source>
        <dbReference type="Pfam" id="PF00291"/>
    </source>
</evidence>
<dbReference type="PATRIC" id="fig|1423729.3.peg.648"/>
<dbReference type="Gene3D" id="3.40.50.1100">
    <property type="match status" value="2"/>
</dbReference>
<dbReference type="PANTHER" id="PTHR48078">
    <property type="entry name" value="THREONINE DEHYDRATASE, MITOCHONDRIAL-RELATED"/>
    <property type="match status" value="1"/>
</dbReference>
<reference evidence="10 11" key="1">
    <citation type="journal article" date="2015" name="Genome Announc.">
        <title>Expanding the biotechnology potential of lactobacilli through comparative genomics of 213 strains and associated genera.</title>
        <authorList>
            <person name="Sun Z."/>
            <person name="Harris H.M."/>
            <person name="McCann A."/>
            <person name="Guo C."/>
            <person name="Argimon S."/>
            <person name="Zhang W."/>
            <person name="Yang X."/>
            <person name="Jeffery I.B."/>
            <person name="Cooney J.C."/>
            <person name="Kagawa T.F."/>
            <person name="Liu W."/>
            <person name="Song Y."/>
            <person name="Salvetti E."/>
            <person name="Wrobel A."/>
            <person name="Rasinkangas P."/>
            <person name="Parkhill J."/>
            <person name="Rea M.C."/>
            <person name="O'Sullivan O."/>
            <person name="Ritari J."/>
            <person name="Douillard F.P."/>
            <person name="Paul Ross R."/>
            <person name="Yang R."/>
            <person name="Briner A.E."/>
            <person name="Felis G.E."/>
            <person name="de Vos W.M."/>
            <person name="Barrangou R."/>
            <person name="Klaenhammer T.R."/>
            <person name="Caufield P.W."/>
            <person name="Cui Y."/>
            <person name="Zhang H."/>
            <person name="O'Toole P.W."/>
        </authorList>
    </citation>
    <scope>NUCLEOTIDE SEQUENCE [LARGE SCALE GENOMIC DNA]</scope>
    <source>
        <strain evidence="10 11">DSM 21116</strain>
    </source>
</reference>
<dbReference type="GO" id="GO:0009097">
    <property type="term" value="P:isoleucine biosynthetic process"/>
    <property type="evidence" value="ECO:0007669"/>
    <property type="project" value="TreeGrafter"/>
</dbReference>
<keyword evidence="11" id="KW-1185">Reference proteome</keyword>
<dbReference type="AlphaFoldDB" id="A0A0R2CQR4"/>
<comment type="catalytic activity">
    <reaction evidence="1">
        <text>L-threonine = 2-oxobutanoate + NH4(+)</text>
        <dbReference type="Rhea" id="RHEA:22108"/>
        <dbReference type="ChEBI" id="CHEBI:16763"/>
        <dbReference type="ChEBI" id="CHEBI:28938"/>
        <dbReference type="ChEBI" id="CHEBI:57926"/>
        <dbReference type="EC" id="4.3.1.19"/>
    </reaction>
</comment>
<dbReference type="Proteomes" id="UP000051131">
    <property type="component" value="Unassembled WGS sequence"/>
</dbReference>
<feature type="domain" description="Tryptophan synthase beta chain-like PALP" evidence="9">
    <location>
        <begin position="17"/>
        <end position="306"/>
    </location>
</feature>
<evidence type="ECO:0000313" key="10">
    <source>
        <dbReference type="EMBL" id="KRM90651.1"/>
    </source>
</evidence>
<dbReference type="GO" id="GO:0006567">
    <property type="term" value="P:L-threonine catabolic process"/>
    <property type="evidence" value="ECO:0007669"/>
    <property type="project" value="TreeGrafter"/>
</dbReference>
<dbReference type="GO" id="GO:0004794">
    <property type="term" value="F:threonine deaminase activity"/>
    <property type="evidence" value="ECO:0007669"/>
    <property type="project" value="UniProtKB-EC"/>
</dbReference>
<dbReference type="GO" id="GO:0030170">
    <property type="term" value="F:pyridoxal phosphate binding"/>
    <property type="evidence" value="ECO:0007669"/>
    <property type="project" value="InterPro"/>
</dbReference>
<dbReference type="FunFam" id="3.40.50.1100:FF:000005">
    <property type="entry name" value="Threonine dehydratase catabolic"/>
    <property type="match status" value="1"/>
</dbReference>
<evidence type="ECO:0000256" key="4">
    <source>
        <dbReference type="ARBA" id="ARBA00012096"/>
    </source>
</evidence>
<evidence type="ECO:0000256" key="3">
    <source>
        <dbReference type="ARBA" id="ARBA00010869"/>
    </source>
</evidence>
<dbReference type="CDD" id="cd01562">
    <property type="entry name" value="Thr-dehyd"/>
    <property type="match status" value="1"/>
</dbReference>
<evidence type="ECO:0000256" key="6">
    <source>
        <dbReference type="ARBA" id="ARBA00023239"/>
    </source>
</evidence>
<dbReference type="PANTHER" id="PTHR48078:SF6">
    <property type="entry name" value="L-THREONINE DEHYDRATASE CATABOLIC TDCB"/>
    <property type="match status" value="1"/>
</dbReference>
<dbReference type="SUPFAM" id="SSF53686">
    <property type="entry name" value="Tryptophan synthase beta subunit-like PLP-dependent enzymes"/>
    <property type="match status" value="1"/>
</dbReference>
<dbReference type="InterPro" id="IPR000634">
    <property type="entry name" value="Ser/Thr_deHydtase_PyrdxlP-BS"/>
</dbReference>
<dbReference type="InterPro" id="IPR050147">
    <property type="entry name" value="Ser/Thr_Dehydratase"/>
</dbReference>
<proteinExistence type="inferred from homology"/>
<comment type="caution">
    <text evidence="10">The sequence shown here is derived from an EMBL/GenBank/DDBJ whole genome shotgun (WGS) entry which is preliminary data.</text>
</comment>
<protein>
    <recommendedName>
        <fullName evidence="4">threonine ammonia-lyase</fullName>
        <ecNumber evidence="4">4.3.1.19</ecNumber>
    </recommendedName>
    <alternativeName>
        <fullName evidence="8">Threonine deaminase</fullName>
    </alternativeName>
</protein>
<dbReference type="EMBL" id="AYZE01000014">
    <property type="protein sequence ID" value="KRM90651.1"/>
    <property type="molecule type" value="Genomic_DNA"/>
</dbReference>
<gene>
    <name evidence="10" type="ORF">FC80_GL000641</name>
</gene>
<dbReference type="GO" id="GO:0003941">
    <property type="term" value="F:L-serine ammonia-lyase activity"/>
    <property type="evidence" value="ECO:0007669"/>
    <property type="project" value="TreeGrafter"/>
</dbReference>
<evidence type="ECO:0000256" key="8">
    <source>
        <dbReference type="ARBA" id="ARBA00031427"/>
    </source>
</evidence>
<dbReference type="GO" id="GO:0006565">
    <property type="term" value="P:L-serine catabolic process"/>
    <property type="evidence" value="ECO:0007669"/>
    <property type="project" value="TreeGrafter"/>
</dbReference>
<keyword evidence="6" id="KW-0456">Lyase</keyword>
<evidence type="ECO:0000256" key="5">
    <source>
        <dbReference type="ARBA" id="ARBA00022898"/>
    </source>
</evidence>
<organism evidence="10 11">
    <name type="scientific">Liquorilactobacillus cacaonum DSM 21116</name>
    <dbReference type="NCBI Taxonomy" id="1423729"/>
    <lineage>
        <taxon>Bacteria</taxon>
        <taxon>Bacillati</taxon>
        <taxon>Bacillota</taxon>
        <taxon>Bacilli</taxon>
        <taxon>Lactobacillales</taxon>
        <taxon>Lactobacillaceae</taxon>
        <taxon>Liquorilactobacillus</taxon>
    </lineage>
</organism>
<sequence>MEKFDLYDVQRAFDKIKPYLRETPVVDSLFLNNTGKKYFFKLESMQPVRSFKIRGALNKILSLTISEKEQGVITISSGNHGIATAYAGMILGIKKIIIIVPTNTPSNKIEKIEKFGGDVIKMGRNYDEAHVKGMRYVKEHDFVYIDSYYDDPLIYSGQGTISLELLEQLPKLDTIVVPIGGGSLITGIAVAAKSINPRIRIIGVQTAACPAMIKSIEDRIFYKEYPTEDSICESLVGGVGKLSYEMLPKYVDDLIAVDEEDIVEAVSFMALQEKIIAEPGSCTTIAAIRKYGKKIGGKSIVAIISGGNVDEKLFKNIITNRMTKN</sequence>
<evidence type="ECO:0000256" key="1">
    <source>
        <dbReference type="ARBA" id="ARBA00001274"/>
    </source>
</evidence>
<comment type="function">
    <text evidence="7">Catalyzes the anaerobic formation of alpha-ketobutyrate and ammonia from threonine in a two-step reaction. The first step involved a dehydration of threonine and a production of enamine intermediates (aminocrotonate), which tautomerizes to its imine form (iminobutyrate). Both intermediates are unstable and short-lived. The second step is the nonenzymatic hydrolysis of the enamine/imine intermediates to form 2-ketobutyrate and free ammonia. In the low water environment of the cell, the second step is accelerated by RidA.</text>
</comment>
<comment type="similarity">
    <text evidence="3">Belongs to the serine/threonine dehydratase family.</text>
</comment>
<dbReference type="RefSeq" id="WP_057828881.1">
    <property type="nucleotide sequence ID" value="NZ_AYZE01000014.1"/>
</dbReference>
<dbReference type="PROSITE" id="PS00165">
    <property type="entry name" value="DEHYDRATASE_SER_THR"/>
    <property type="match status" value="1"/>
</dbReference>